<name>Q8H5N2_ORYSJ</name>
<feature type="compositionally biased region" description="Basic and acidic residues" evidence="1">
    <location>
        <begin position="28"/>
        <end position="39"/>
    </location>
</feature>
<feature type="compositionally biased region" description="Polar residues" evidence="1">
    <location>
        <begin position="275"/>
        <end position="286"/>
    </location>
</feature>
<dbReference type="EMBL" id="AP003802">
    <property type="protein sequence ID" value="BAC15875.1"/>
    <property type="molecule type" value="Genomic_DNA"/>
</dbReference>
<evidence type="ECO:0000313" key="3">
    <source>
        <dbReference type="Proteomes" id="UP000000763"/>
    </source>
</evidence>
<evidence type="ECO:0000256" key="1">
    <source>
        <dbReference type="SAM" id="MobiDB-lite"/>
    </source>
</evidence>
<proteinExistence type="predicted"/>
<gene>
    <name evidence="2" type="primary">OJ1047_A06.128</name>
</gene>
<feature type="compositionally biased region" description="Acidic residues" evidence="1">
    <location>
        <begin position="264"/>
        <end position="274"/>
    </location>
</feature>
<organism evidence="2 3">
    <name type="scientific">Oryza sativa subsp. japonica</name>
    <name type="common">Rice</name>
    <dbReference type="NCBI Taxonomy" id="39947"/>
    <lineage>
        <taxon>Eukaryota</taxon>
        <taxon>Viridiplantae</taxon>
        <taxon>Streptophyta</taxon>
        <taxon>Embryophyta</taxon>
        <taxon>Tracheophyta</taxon>
        <taxon>Spermatophyta</taxon>
        <taxon>Magnoliopsida</taxon>
        <taxon>Liliopsida</taxon>
        <taxon>Poales</taxon>
        <taxon>Poaceae</taxon>
        <taxon>BOP clade</taxon>
        <taxon>Oryzoideae</taxon>
        <taxon>Oryzeae</taxon>
        <taxon>Oryzinae</taxon>
        <taxon>Oryza</taxon>
        <taxon>Oryza sativa</taxon>
    </lineage>
</organism>
<sequence>MLAKAAAIAAGVNDCPTDRLSSTRSSRWQREKLGERGTEEESPSSPASARRASACRDTSSCTRRSQRGFAARSHKSHVSAGARARPPRDGGAPPTPRRRERRERRAEMSAVEEGAAPPHLLPLQPPHHPRPPPPPFLVPPGSGPLILSLVLLLFPSPDAVDLAFLVPIHASARASQPDAATPRWDMEACQGDAGRQPPVLVLLRLVPVSLLVYCDVGAGGVEVVEYDDGGGGGLRRRACAAPSSPARAAARCALSVAPERGDGEREEEEEEGSENDISNCRINATSNEERIKLAT</sequence>
<feature type="compositionally biased region" description="Low complexity" evidence="1">
    <location>
        <begin position="80"/>
        <end position="92"/>
    </location>
</feature>
<feature type="compositionally biased region" description="Pro residues" evidence="1">
    <location>
        <begin position="119"/>
        <end position="136"/>
    </location>
</feature>
<feature type="region of interest" description="Disordered" evidence="1">
    <location>
        <begin position="1"/>
        <end position="136"/>
    </location>
</feature>
<reference evidence="3" key="1">
    <citation type="journal article" date="2005" name="Nature">
        <title>The map-based sequence of the rice genome.</title>
        <authorList>
            <consortium name="International rice genome sequencing project (IRGSP)"/>
            <person name="Matsumoto T."/>
            <person name="Wu J."/>
            <person name="Kanamori H."/>
            <person name="Katayose Y."/>
            <person name="Fujisawa M."/>
            <person name="Namiki N."/>
            <person name="Mizuno H."/>
            <person name="Yamamoto K."/>
            <person name="Antonio B.A."/>
            <person name="Baba T."/>
            <person name="Sakata K."/>
            <person name="Nagamura Y."/>
            <person name="Aoki H."/>
            <person name="Arikawa K."/>
            <person name="Arita K."/>
            <person name="Bito T."/>
            <person name="Chiden Y."/>
            <person name="Fujitsuka N."/>
            <person name="Fukunaka R."/>
            <person name="Hamada M."/>
            <person name="Harada C."/>
            <person name="Hayashi A."/>
            <person name="Hijishita S."/>
            <person name="Honda M."/>
            <person name="Hosokawa S."/>
            <person name="Ichikawa Y."/>
            <person name="Idonuma A."/>
            <person name="Iijima M."/>
            <person name="Ikeda M."/>
            <person name="Ikeno M."/>
            <person name="Ito K."/>
            <person name="Ito S."/>
            <person name="Ito T."/>
            <person name="Ito Y."/>
            <person name="Ito Y."/>
            <person name="Iwabuchi A."/>
            <person name="Kamiya K."/>
            <person name="Karasawa W."/>
            <person name="Kurita K."/>
            <person name="Katagiri S."/>
            <person name="Kikuta A."/>
            <person name="Kobayashi H."/>
            <person name="Kobayashi N."/>
            <person name="Machita K."/>
            <person name="Maehara T."/>
            <person name="Masukawa M."/>
            <person name="Mizubayashi T."/>
            <person name="Mukai Y."/>
            <person name="Nagasaki H."/>
            <person name="Nagata Y."/>
            <person name="Naito S."/>
            <person name="Nakashima M."/>
            <person name="Nakama Y."/>
            <person name="Nakamichi Y."/>
            <person name="Nakamura M."/>
            <person name="Meguro A."/>
            <person name="Negishi M."/>
            <person name="Ohta I."/>
            <person name="Ohta T."/>
            <person name="Okamoto M."/>
            <person name="Ono N."/>
            <person name="Saji S."/>
            <person name="Sakaguchi M."/>
            <person name="Sakai K."/>
            <person name="Shibata M."/>
            <person name="Shimokawa T."/>
            <person name="Song J."/>
            <person name="Takazaki Y."/>
            <person name="Terasawa K."/>
            <person name="Tsugane M."/>
            <person name="Tsuji K."/>
            <person name="Ueda S."/>
            <person name="Waki K."/>
            <person name="Yamagata H."/>
            <person name="Yamamoto M."/>
            <person name="Yamamoto S."/>
            <person name="Yamane H."/>
            <person name="Yoshiki S."/>
            <person name="Yoshihara R."/>
            <person name="Yukawa K."/>
            <person name="Zhong H."/>
            <person name="Yano M."/>
            <person name="Yuan Q."/>
            <person name="Ouyang S."/>
            <person name="Liu J."/>
            <person name="Jones K.M."/>
            <person name="Gansberger K."/>
            <person name="Moffat K."/>
            <person name="Hill J."/>
            <person name="Bera J."/>
            <person name="Fadrosh D."/>
            <person name="Jin S."/>
            <person name="Johri S."/>
            <person name="Kim M."/>
            <person name="Overton L."/>
            <person name="Reardon M."/>
            <person name="Tsitrin T."/>
            <person name="Vuong H."/>
            <person name="Weaver B."/>
            <person name="Ciecko A."/>
            <person name="Tallon L."/>
            <person name="Jackson J."/>
            <person name="Pai G."/>
            <person name="Aken S.V."/>
            <person name="Utterback T."/>
            <person name="Reidmuller S."/>
            <person name="Feldblyum T."/>
            <person name="Hsiao J."/>
            <person name="Zismann V."/>
            <person name="Iobst S."/>
            <person name="de Vazeille A.R."/>
            <person name="Buell C.R."/>
            <person name="Ying K."/>
            <person name="Li Y."/>
            <person name="Lu T."/>
            <person name="Huang Y."/>
            <person name="Zhao Q."/>
            <person name="Feng Q."/>
            <person name="Zhang L."/>
            <person name="Zhu J."/>
            <person name="Weng Q."/>
            <person name="Mu J."/>
            <person name="Lu Y."/>
            <person name="Fan D."/>
            <person name="Liu Y."/>
            <person name="Guan J."/>
            <person name="Zhang Y."/>
            <person name="Yu S."/>
            <person name="Liu X."/>
            <person name="Zhang Y."/>
            <person name="Hong G."/>
            <person name="Han B."/>
            <person name="Choisne N."/>
            <person name="Demange N."/>
            <person name="Orjeda G."/>
            <person name="Samain S."/>
            <person name="Cattolico L."/>
            <person name="Pelletier E."/>
            <person name="Couloux A."/>
            <person name="Segurens B."/>
            <person name="Wincker P."/>
            <person name="D'Hont A."/>
            <person name="Scarpelli C."/>
            <person name="Weissenbach J."/>
            <person name="Salanoubat M."/>
            <person name="Quetier F."/>
            <person name="Yu Y."/>
            <person name="Kim H.R."/>
            <person name="Rambo T."/>
            <person name="Currie J."/>
            <person name="Collura K."/>
            <person name="Luo M."/>
            <person name="Yang T."/>
            <person name="Ammiraju J.S.S."/>
            <person name="Engler F."/>
            <person name="Soderlund C."/>
            <person name="Wing R.A."/>
            <person name="Palmer L.E."/>
            <person name="de la Bastide M."/>
            <person name="Spiegel L."/>
            <person name="Nascimento L."/>
            <person name="Zutavern T."/>
            <person name="O'Shaughnessy A."/>
            <person name="Dike S."/>
            <person name="Dedhia N."/>
            <person name="Preston R."/>
            <person name="Balija V."/>
            <person name="McCombie W.R."/>
            <person name="Chow T."/>
            <person name="Chen H."/>
            <person name="Chung M."/>
            <person name="Chen C."/>
            <person name="Shaw J."/>
            <person name="Wu H."/>
            <person name="Hsiao K."/>
            <person name="Chao Y."/>
            <person name="Chu M."/>
            <person name="Cheng C."/>
            <person name="Hour A."/>
            <person name="Lee P."/>
            <person name="Lin S."/>
            <person name="Lin Y."/>
            <person name="Liou J."/>
            <person name="Liu S."/>
            <person name="Hsing Y."/>
            <person name="Raghuvanshi S."/>
            <person name="Mohanty A."/>
            <person name="Bharti A.K."/>
            <person name="Gaur A."/>
            <person name="Gupta V."/>
            <person name="Kumar D."/>
            <person name="Ravi V."/>
            <person name="Vij S."/>
            <person name="Kapur A."/>
            <person name="Khurana P."/>
            <person name="Khurana P."/>
            <person name="Khurana J.P."/>
            <person name="Tyagi A.K."/>
            <person name="Gaikwad K."/>
            <person name="Singh A."/>
            <person name="Dalal V."/>
            <person name="Srivastava S."/>
            <person name="Dixit A."/>
            <person name="Pal A.K."/>
            <person name="Ghazi I.A."/>
            <person name="Yadav M."/>
            <person name="Pandit A."/>
            <person name="Bhargava A."/>
            <person name="Sureshbabu K."/>
            <person name="Batra K."/>
            <person name="Sharma T.R."/>
            <person name="Mohapatra T."/>
            <person name="Singh N.K."/>
            <person name="Messing J."/>
            <person name="Nelson A.B."/>
            <person name="Fuks G."/>
            <person name="Kavchok S."/>
            <person name="Keizer G."/>
            <person name="Linton E."/>
            <person name="Llaca V."/>
            <person name="Song R."/>
            <person name="Tanyolac B."/>
            <person name="Young S."/>
            <person name="Ho-Il K."/>
            <person name="Hahn J.H."/>
            <person name="Sangsakoo G."/>
            <person name="Vanavichit A."/>
            <person name="de Mattos Luiz.A.T."/>
            <person name="Zimmer P.D."/>
            <person name="Malone G."/>
            <person name="Dellagostin O."/>
            <person name="de Oliveira A.C."/>
            <person name="Bevan M."/>
            <person name="Bancroft I."/>
            <person name="Minx P."/>
            <person name="Cordum H."/>
            <person name="Wilson R."/>
            <person name="Cheng Z."/>
            <person name="Jin W."/>
            <person name="Jiang J."/>
            <person name="Leong S.A."/>
            <person name="Iwama H."/>
            <person name="Gojobori T."/>
            <person name="Itoh T."/>
            <person name="Niimura Y."/>
            <person name="Fujii Y."/>
            <person name="Habara T."/>
            <person name="Sakai H."/>
            <person name="Sato Y."/>
            <person name="Wilson G."/>
            <person name="Kumar K."/>
            <person name="McCouch S."/>
            <person name="Juretic N."/>
            <person name="Hoen D."/>
            <person name="Wright S."/>
            <person name="Bruskiewich R."/>
            <person name="Bureau T."/>
            <person name="Miyao A."/>
            <person name="Hirochika H."/>
            <person name="Nishikawa T."/>
            <person name="Kadowaki K."/>
            <person name="Sugiura M."/>
            <person name="Burr B."/>
            <person name="Sasaki T."/>
        </authorList>
    </citation>
    <scope>NUCLEOTIDE SEQUENCE [LARGE SCALE GENOMIC DNA]</scope>
    <source>
        <strain evidence="3">cv. Nipponbare</strain>
    </source>
</reference>
<reference evidence="3" key="2">
    <citation type="journal article" date="2008" name="Nucleic Acids Res.">
        <title>The rice annotation project database (RAP-DB): 2008 update.</title>
        <authorList>
            <consortium name="The rice annotation project (RAP)"/>
        </authorList>
    </citation>
    <scope>GENOME REANNOTATION</scope>
    <source>
        <strain evidence="3">cv. Nipponbare</strain>
    </source>
</reference>
<dbReference type="AlphaFoldDB" id="Q8H5N2"/>
<feature type="region of interest" description="Disordered" evidence="1">
    <location>
        <begin position="255"/>
        <end position="295"/>
    </location>
</feature>
<accession>Q8H5N2</accession>
<protein>
    <submittedName>
        <fullName evidence="2">Uncharacterized protein</fullName>
    </submittedName>
</protein>
<feature type="compositionally biased region" description="Low complexity" evidence="1">
    <location>
        <begin position="43"/>
        <end position="52"/>
    </location>
</feature>
<evidence type="ECO:0000313" key="2">
    <source>
        <dbReference type="EMBL" id="BAC15875.1"/>
    </source>
</evidence>
<dbReference type="Proteomes" id="UP000000763">
    <property type="component" value="Chromosome 7"/>
</dbReference>